<evidence type="ECO:0000256" key="1">
    <source>
        <dbReference type="SAM" id="MobiDB-lite"/>
    </source>
</evidence>
<feature type="compositionally biased region" description="Gly residues" evidence="1">
    <location>
        <begin position="336"/>
        <end position="359"/>
    </location>
</feature>
<dbReference type="InParanoid" id="D8TMU8"/>
<evidence type="ECO:0008006" key="4">
    <source>
        <dbReference type="Google" id="ProtNLM"/>
    </source>
</evidence>
<feature type="compositionally biased region" description="Low complexity" evidence="1">
    <location>
        <begin position="277"/>
        <end position="286"/>
    </location>
</feature>
<dbReference type="EMBL" id="GL378328">
    <property type="protein sequence ID" value="EFJ51188.1"/>
    <property type="molecule type" value="Genomic_DNA"/>
</dbReference>
<feature type="compositionally biased region" description="Gly residues" evidence="1">
    <location>
        <begin position="185"/>
        <end position="200"/>
    </location>
</feature>
<feature type="compositionally biased region" description="Low complexity" evidence="1">
    <location>
        <begin position="454"/>
        <end position="467"/>
    </location>
</feature>
<dbReference type="Proteomes" id="UP000001058">
    <property type="component" value="Unassembled WGS sequence"/>
</dbReference>
<feature type="region of interest" description="Disordered" evidence="1">
    <location>
        <begin position="213"/>
        <end position="292"/>
    </location>
</feature>
<evidence type="ECO:0000313" key="3">
    <source>
        <dbReference type="Proteomes" id="UP000001058"/>
    </source>
</evidence>
<evidence type="ECO:0000313" key="2">
    <source>
        <dbReference type="EMBL" id="EFJ51188.1"/>
    </source>
</evidence>
<dbReference type="PANTHER" id="PTHR38372:SF2">
    <property type="entry name" value="DENTIN SIALOPHOSPHOPROTEIN-LIKE PROTEIN"/>
    <property type="match status" value="1"/>
</dbReference>
<feature type="compositionally biased region" description="Gly residues" evidence="1">
    <location>
        <begin position="263"/>
        <end position="273"/>
    </location>
</feature>
<dbReference type="RefSeq" id="XP_002947655.1">
    <property type="nucleotide sequence ID" value="XM_002947609.1"/>
</dbReference>
<name>D8TMU8_VOLCA</name>
<protein>
    <recommendedName>
        <fullName evidence="4">OCEL domain-containing protein</fullName>
    </recommendedName>
</protein>
<feature type="compositionally biased region" description="Low complexity" evidence="1">
    <location>
        <begin position="235"/>
        <end position="250"/>
    </location>
</feature>
<dbReference type="PANTHER" id="PTHR38372">
    <property type="entry name" value="DENTIN SIALOPHOSPHOPROTEIN-LIKE PROTEIN"/>
    <property type="match status" value="1"/>
</dbReference>
<reference evidence="2 3" key="1">
    <citation type="journal article" date="2010" name="Science">
        <title>Genomic analysis of organismal complexity in the multicellular green alga Volvox carteri.</title>
        <authorList>
            <person name="Prochnik S.E."/>
            <person name="Umen J."/>
            <person name="Nedelcu A.M."/>
            <person name="Hallmann A."/>
            <person name="Miller S.M."/>
            <person name="Nishii I."/>
            <person name="Ferris P."/>
            <person name="Kuo A."/>
            <person name="Mitros T."/>
            <person name="Fritz-Laylin L.K."/>
            <person name="Hellsten U."/>
            <person name="Chapman J."/>
            <person name="Simakov O."/>
            <person name="Rensing S.A."/>
            <person name="Terry A."/>
            <person name="Pangilinan J."/>
            <person name="Kapitonov V."/>
            <person name="Jurka J."/>
            <person name="Salamov A."/>
            <person name="Shapiro H."/>
            <person name="Schmutz J."/>
            <person name="Grimwood J."/>
            <person name="Lindquist E."/>
            <person name="Lucas S."/>
            <person name="Grigoriev I.V."/>
            <person name="Schmitt R."/>
            <person name="Kirk D."/>
            <person name="Rokhsar D.S."/>
        </authorList>
    </citation>
    <scope>NUCLEOTIDE SEQUENCE [LARGE SCALE GENOMIC DNA]</scope>
    <source>
        <strain evidence="3">f. Nagariensis / Eve</strain>
    </source>
</reference>
<sequence>MAYCFQSGHPLGFAVQLRLTPELKQALINARASGEAVSLRFREDPHREAVLSVAGQEYFFSTAPQAGQVEVVEVTPAAKEARSVACVKHRLTVQRSLDADHPRRGGGGGLSAGLGRRPAGLLDGNQRAGGAQPRTAAEGVTRPPPPPQTAAAASTFRVHQAIPDVLSREGPRLEELISGTSPTAAGGGGGGERGRGGGARYGSAYGQGAAAKRMASCSPDPRTSPDSLNYNYNNQQHHPACQQQQQQQQSYHHHQHSSPVGVGPNGGGGGGGRSSTEDAAATSGATGTFGGQQHAGRAAAAKAAAAAAAAAAAKPKKVVAAPGGPRGLPSYAQMASGGGGGGGGTGGGGTGGGGAGGGQQVSQPLQHRPPAPPKARPASAAAADSGGGTADGGAKGSPSHGRRRAAAEGPPPAKVSAAAMQLLSRRGSEDGGGDGGGCSVGGGSESRMDTDGRGTTAAGTTVTGVTASPDYESALDPEIQAYADPDLDLQEDDKDGEWYSPYVDWKPEPHAAVQSVEQYEQYEREYRSKFEVYHRLNQKYNDVVREADQCRAAVWKRARRNLHVDLGDLRERVAEYVARQGALPAVAQPPQPLQQLQLQPS</sequence>
<accession>D8TMU8</accession>
<feature type="region of interest" description="Disordered" evidence="1">
    <location>
        <begin position="97"/>
        <end position="154"/>
    </location>
</feature>
<feature type="compositionally biased region" description="Gly residues" evidence="1">
    <location>
        <begin position="433"/>
        <end position="444"/>
    </location>
</feature>
<feature type="region of interest" description="Disordered" evidence="1">
    <location>
        <begin position="330"/>
        <end position="471"/>
    </location>
</feature>
<dbReference type="KEGG" id="vcn:VOLCADRAFT_88016"/>
<proteinExistence type="predicted"/>
<dbReference type="AlphaFoldDB" id="D8TMU8"/>
<feature type="compositionally biased region" description="Polar residues" evidence="1">
    <location>
        <begin position="224"/>
        <end position="234"/>
    </location>
</feature>
<dbReference type="OrthoDB" id="543888at2759"/>
<feature type="compositionally biased region" description="Gly residues" evidence="1">
    <location>
        <begin position="385"/>
        <end position="395"/>
    </location>
</feature>
<keyword evidence="3" id="KW-1185">Reference proteome</keyword>
<dbReference type="GeneID" id="9620746"/>
<organism evidence="3">
    <name type="scientific">Volvox carteri f. nagariensis</name>
    <dbReference type="NCBI Taxonomy" id="3068"/>
    <lineage>
        <taxon>Eukaryota</taxon>
        <taxon>Viridiplantae</taxon>
        <taxon>Chlorophyta</taxon>
        <taxon>core chlorophytes</taxon>
        <taxon>Chlorophyceae</taxon>
        <taxon>CS clade</taxon>
        <taxon>Chlamydomonadales</taxon>
        <taxon>Volvocaceae</taxon>
        <taxon>Volvox</taxon>
    </lineage>
</organism>
<feature type="region of interest" description="Disordered" evidence="1">
    <location>
        <begin position="177"/>
        <end position="201"/>
    </location>
</feature>
<gene>
    <name evidence="2" type="ORF">VOLCADRAFT_88016</name>
</gene>
<feature type="compositionally biased region" description="Low complexity" evidence="1">
    <location>
        <begin position="113"/>
        <end position="124"/>
    </location>
</feature>